<dbReference type="OrthoDB" id="4945537at2"/>
<gene>
    <name evidence="1" type="ORF">SAMN05444920_111106</name>
</gene>
<organism evidence="1 2">
    <name type="scientific">Nonomuraea solani</name>
    <dbReference type="NCBI Taxonomy" id="1144553"/>
    <lineage>
        <taxon>Bacteria</taxon>
        <taxon>Bacillati</taxon>
        <taxon>Actinomycetota</taxon>
        <taxon>Actinomycetes</taxon>
        <taxon>Streptosporangiales</taxon>
        <taxon>Streptosporangiaceae</taxon>
        <taxon>Nonomuraea</taxon>
    </lineage>
</organism>
<evidence type="ECO:0000313" key="1">
    <source>
        <dbReference type="EMBL" id="SEG97899.1"/>
    </source>
</evidence>
<dbReference type="AlphaFoldDB" id="A0A1H6EM83"/>
<sequence>MASVRIDFTDGFDDDELIVRVNGEIAFHRLDVSTSPLIGLADSVELTLPPGERAEAEIELPGRGAATRLDLREAPQIAVSVSGSTLSHTAGTEFGYG</sequence>
<name>A0A1H6EM83_9ACTN</name>
<accession>A0A1H6EM83</accession>
<dbReference type="EMBL" id="FNVT01000011">
    <property type="protein sequence ID" value="SEG97899.1"/>
    <property type="molecule type" value="Genomic_DNA"/>
</dbReference>
<protein>
    <submittedName>
        <fullName evidence="1">Uncharacterized protein</fullName>
    </submittedName>
</protein>
<reference evidence="1 2" key="1">
    <citation type="submission" date="2016-10" db="EMBL/GenBank/DDBJ databases">
        <authorList>
            <person name="de Groot N.N."/>
        </authorList>
    </citation>
    <scope>NUCLEOTIDE SEQUENCE [LARGE SCALE GENOMIC DNA]</scope>
    <source>
        <strain evidence="1 2">CGMCC 4.7037</strain>
    </source>
</reference>
<proteinExistence type="predicted"/>
<dbReference type="RefSeq" id="WP_103960055.1">
    <property type="nucleotide sequence ID" value="NZ_FNVT01000011.1"/>
</dbReference>
<keyword evidence="2" id="KW-1185">Reference proteome</keyword>
<dbReference type="Proteomes" id="UP000236732">
    <property type="component" value="Unassembled WGS sequence"/>
</dbReference>
<evidence type="ECO:0000313" key="2">
    <source>
        <dbReference type="Proteomes" id="UP000236732"/>
    </source>
</evidence>